<dbReference type="OMA" id="SSACKCA"/>
<dbReference type="PROSITE" id="PS50189">
    <property type="entry name" value="NTR"/>
    <property type="match status" value="1"/>
</dbReference>
<dbReference type="InterPro" id="IPR001134">
    <property type="entry name" value="Netrin_domain"/>
</dbReference>
<dbReference type="OrthoDB" id="5875433at2759"/>
<comment type="subcellular location">
    <subcellularLocation>
        <location evidence="1">Secreted</location>
    </subcellularLocation>
</comment>
<dbReference type="GO" id="GO:0031012">
    <property type="term" value="C:extracellular matrix"/>
    <property type="evidence" value="ECO:0007669"/>
    <property type="project" value="TreeGrafter"/>
</dbReference>
<dbReference type="GO" id="GO:0051045">
    <property type="term" value="P:negative regulation of membrane protein ectodomain proteolysis"/>
    <property type="evidence" value="ECO:0007669"/>
    <property type="project" value="TreeGrafter"/>
</dbReference>
<feature type="disulfide bond" evidence="5">
    <location>
        <begin position="19"/>
        <end position="114"/>
    </location>
</feature>
<protein>
    <submittedName>
        <fullName evidence="9">NTR domain-containing protein</fullName>
    </submittedName>
</protein>
<evidence type="ECO:0000256" key="2">
    <source>
        <dbReference type="ARBA" id="ARBA00022525"/>
    </source>
</evidence>
<dbReference type="InterPro" id="IPR008993">
    <property type="entry name" value="TIMP-like_OB-fold"/>
</dbReference>
<evidence type="ECO:0000256" key="1">
    <source>
        <dbReference type="ARBA" id="ARBA00004613"/>
    </source>
</evidence>
<reference evidence="9" key="1">
    <citation type="submission" date="2020-12" db="UniProtKB">
        <authorList>
            <consortium name="WormBaseParasite"/>
        </authorList>
    </citation>
    <scope>IDENTIFICATION</scope>
    <source>
        <strain evidence="9">MHco3</strain>
    </source>
</reference>
<dbReference type="SMART" id="SM00206">
    <property type="entry name" value="NTR"/>
    <property type="match status" value="1"/>
</dbReference>
<keyword evidence="6" id="KW-0732">Signal</keyword>
<keyword evidence="4" id="KW-0479">Metal-binding</keyword>
<feature type="binding site" evidence="4">
    <location>
        <position position="17"/>
    </location>
    <ligand>
        <name>Zn(2+)</name>
        <dbReference type="ChEBI" id="CHEBI:29105"/>
        <note>ligand shared with metalloproteinase partner</note>
    </ligand>
</feature>
<dbReference type="CDD" id="cd03577">
    <property type="entry name" value="NTR_TIMP_like"/>
    <property type="match status" value="1"/>
</dbReference>
<dbReference type="AlphaFoldDB" id="A0A7I5E8K1"/>
<dbReference type="InterPro" id="IPR001820">
    <property type="entry name" value="TIMP"/>
</dbReference>
<name>A0A7I5E8K1_HAECO</name>
<evidence type="ECO:0000256" key="4">
    <source>
        <dbReference type="PIRSR" id="PIRSR601820-1"/>
    </source>
</evidence>
<evidence type="ECO:0000256" key="5">
    <source>
        <dbReference type="PIRSR" id="PIRSR601820-3"/>
    </source>
</evidence>
<evidence type="ECO:0000259" key="7">
    <source>
        <dbReference type="PROSITE" id="PS50189"/>
    </source>
</evidence>
<keyword evidence="3 5" id="KW-1015">Disulfide bond</keyword>
<dbReference type="GO" id="GO:0008191">
    <property type="term" value="F:metalloendopeptidase inhibitor activity"/>
    <property type="evidence" value="ECO:0007669"/>
    <property type="project" value="InterPro"/>
</dbReference>
<dbReference type="PANTHER" id="PTHR11844:SF25">
    <property type="entry name" value="NTR DOMAIN-CONTAINING PROTEIN"/>
    <property type="match status" value="1"/>
</dbReference>
<dbReference type="GO" id="GO:0046872">
    <property type="term" value="F:metal ion binding"/>
    <property type="evidence" value="ECO:0007669"/>
    <property type="project" value="UniProtKB-KW"/>
</dbReference>
<accession>A0A7I5E8K1</accession>
<feature type="domain" description="NTR" evidence="7">
    <location>
        <begin position="17"/>
        <end position="136"/>
    </location>
</feature>
<evidence type="ECO:0000256" key="6">
    <source>
        <dbReference type="SAM" id="SignalP"/>
    </source>
</evidence>
<sequence>MKYLLLFMACVISSKACSCLPFSSLEEEFCFSEWVSHVRATGRVRQNSTGFRPYYIYGIEHIKMYKNPSNTTNLPNRVYTATQSAACGITLRNNTEYLLGGRVDDNGTLFSNLCGLHREWRTVSAADRANLSSYAC</sequence>
<dbReference type="GO" id="GO:0002020">
    <property type="term" value="F:protease binding"/>
    <property type="evidence" value="ECO:0007669"/>
    <property type="project" value="TreeGrafter"/>
</dbReference>
<keyword evidence="2" id="KW-0964">Secreted</keyword>
<keyword evidence="8" id="KW-1185">Reference proteome</keyword>
<proteinExistence type="predicted"/>
<evidence type="ECO:0000313" key="9">
    <source>
        <dbReference type="WBParaSite" id="HCON_00069320-00001"/>
    </source>
</evidence>
<feature type="signal peptide" evidence="6">
    <location>
        <begin position="1"/>
        <end position="16"/>
    </location>
</feature>
<organism evidence="8 9">
    <name type="scientific">Haemonchus contortus</name>
    <name type="common">Barber pole worm</name>
    <dbReference type="NCBI Taxonomy" id="6289"/>
    <lineage>
        <taxon>Eukaryota</taxon>
        <taxon>Metazoa</taxon>
        <taxon>Ecdysozoa</taxon>
        <taxon>Nematoda</taxon>
        <taxon>Chromadorea</taxon>
        <taxon>Rhabditida</taxon>
        <taxon>Rhabditina</taxon>
        <taxon>Rhabditomorpha</taxon>
        <taxon>Strongyloidea</taxon>
        <taxon>Trichostrongylidae</taxon>
        <taxon>Haemonchus</taxon>
    </lineage>
</organism>
<dbReference type="SUPFAM" id="SSF50242">
    <property type="entry name" value="TIMP-like"/>
    <property type="match status" value="1"/>
</dbReference>
<feature type="disulfide bond" evidence="5">
    <location>
        <begin position="17"/>
        <end position="87"/>
    </location>
</feature>
<dbReference type="WBParaSite" id="HCON_00069320-00001">
    <property type="protein sequence ID" value="HCON_00069320-00001"/>
    <property type="gene ID" value="HCON_00069320"/>
</dbReference>
<dbReference type="Pfam" id="PF00965">
    <property type="entry name" value="TIMP"/>
    <property type="match status" value="1"/>
</dbReference>
<keyword evidence="4" id="KW-0862">Zinc</keyword>
<dbReference type="PANTHER" id="PTHR11844">
    <property type="entry name" value="METALLOPROTEASE INHIBITOR"/>
    <property type="match status" value="1"/>
</dbReference>
<evidence type="ECO:0000256" key="3">
    <source>
        <dbReference type="ARBA" id="ARBA00023157"/>
    </source>
</evidence>
<feature type="chain" id="PRO_5029441360" evidence="6">
    <location>
        <begin position="17"/>
        <end position="136"/>
    </location>
</feature>
<dbReference type="GO" id="GO:0005615">
    <property type="term" value="C:extracellular space"/>
    <property type="evidence" value="ECO:0007669"/>
    <property type="project" value="TreeGrafter"/>
</dbReference>
<dbReference type="Gene3D" id="2.40.50.120">
    <property type="match status" value="1"/>
</dbReference>
<dbReference type="Proteomes" id="UP000025227">
    <property type="component" value="Unplaced"/>
</dbReference>
<evidence type="ECO:0000313" key="8">
    <source>
        <dbReference type="Proteomes" id="UP000025227"/>
    </source>
</evidence>